<keyword evidence="2" id="KW-1185">Reference proteome</keyword>
<reference evidence="1 2" key="1">
    <citation type="journal article" date="2013" name="Genome Announc.">
        <title>Draft Genome Sequence of Rhodococcus rhodnii Strain LMG5362, a Symbiont of Rhodnius prolixus (Hemiptera, Reduviidae, Triatominae), the Principle Vector of Trypanosoma cruzi.</title>
        <authorList>
            <person name="Pachebat J.A."/>
            <person name="van Keulen G."/>
            <person name="Whitten M.M."/>
            <person name="Girdwood S."/>
            <person name="Del Sol R."/>
            <person name="Dyson P.J."/>
            <person name="Facey P.D."/>
        </authorList>
    </citation>
    <scope>NUCLEOTIDE SEQUENCE [LARGE SCALE GENOMIC DNA]</scope>
    <source>
        <strain evidence="1 2">LMG 5362</strain>
    </source>
</reference>
<gene>
    <name evidence="1" type="ORF">Rrhod_1442</name>
</gene>
<evidence type="ECO:0000313" key="2">
    <source>
        <dbReference type="Proteomes" id="UP000013525"/>
    </source>
</evidence>
<dbReference type="AlphaFoldDB" id="R7WSQ5"/>
<evidence type="ECO:0000313" key="1">
    <source>
        <dbReference type="EMBL" id="EOM77194.1"/>
    </source>
</evidence>
<comment type="caution">
    <text evidence="1">The sequence shown here is derived from an EMBL/GenBank/DDBJ whole genome shotgun (WGS) entry which is preliminary data.</text>
</comment>
<dbReference type="Proteomes" id="UP000013525">
    <property type="component" value="Unassembled WGS sequence"/>
</dbReference>
<protein>
    <submittedName>
        <fullName evidence="1">Uncharacterized protein</fullName>
    </submittedName>
</protein>
<name>R7WSQ5_9NOCA</name>
<organism evidence="1 2">
    <name type="scientific">Rhodococcus rhodnii LMG 5362</name>
    <dbReference type="NCBI Taxonomy" id="1273125"/>
    <lineage>
        <taxon>Bacteria</taxon>
        <taxon>Bacillati</taxon>
        <taxon>Actinomycetota</taxon>
        <taxon>Actinomycetes</taxon>
        <taxon>Mycobacteriales</taxon>
        <taxon>Nocardiaceae</taxon>
        <taxon>Rhodococcus</taxon>
    </lineage>
</organism>
<accession>R7WSQ5</accession>
<dbReference type="EMBL" id="APMY01000051">
    <property type="protein sequence ID" value="EOM77194.1"/>
    <property type="molecule type" value="Genomic_DNA"/>
</dbReference>
<sequence length="34" mass="3654">MLRAGRPLPTVCTELGDSVPLSGTTHDVYHVCDL</sequence>
<proteinExistence type="predicted"/>